<reference evidence="5" key="1">
    <citation type="journal article" date="2019" name="Int. J. Syst. Evol. Microbiol.">
        <title>The Global Catalogue of Microorganisms (GCM) 10K type strain sequencing project: providing services to taxonomists for standard genome sequencing and annotation.</title>
        <authorList>
            <consortium name="The Broad Institute Genomics Platform"/>
            <consortium name="The Broad Institute Genome Sequencing Center for Infectious Disease"/>
            <person name="Wu L."/>
            <person name="Ma J."/>
        </authorList>
    </citation>
    <scope>NUCLEOTIDE SEQUENCE [LARGE SCALE GENOMIC DNA]</scope>
    <source>
        <strain evidence="5">JCM 3367</strain>
    </source>
</reference>
<comment type="caution">
    <text evidence="4">The sequence shown here is derived from an EMBL/GenBank/DDBJ whole genome shotgun (WGS) entry which is preliminary data.</text>
</comment>
<gene>
    <name evidence="4" type="ORF">GCM10010201_34890</name>
</gene>
<dbReference type="Proteomes" id="UP001499978">
    <property type="component" value="Unassembled WGS sequence"/>
</dbReference>
<keyword evidence="2" id="KW-0808">Transferase</keyword>
<dbReference type="GO" id="GO:0032259">
    <property type="term" value="P:methylation"/>
    <property type="evidence" value="ECO:0007669"/>
    <property type="project" value="UniProtKB-KW"/>
</dbReference>
<keyword evidence="5" id="KW-1185">Reference proteome</keyword>
<protein>
    <submittedName>
        <fullName evidence="4">Class I SAM-dependent methyltransferase</fullName>
    </submittedName>
</protein>
<dbReference type="InterPro" id="IPR041698">
    <property type="entry name" value="Methyltransf_25"/>
</dbReference>
<dbReference type="CDD" id="cd02440">
    <property type="entry name" value="AdoMet_MTases"/>
    <property type="match status" value="1"/>
</dbReference>
<dbReference type="EMBL" id="BAAARY010000033">
    <property type="protein sequence ID" value="GAA2532426.1"/>
    <property type="molecule type" value="Genomic_DNA"/>
</dbReference>
<evidence type="ECO:0000256" key="1">
    <source>
        <dbReference type="ARBA" id="ARBA00022603"/>
    </source>
</evidence>
<keyword evidence="1 4" id="KW-0489">Methyltransferase</keyword>
<dbReference type="PANTHER" id="PTHR43861">
    <property type="entry name" value="TRANS-ACONITATE 2-METHYLTRANSFERASE-RELATED"/>
    <property type="match status" value="1"/>
</dbReference>
<dbReference type="PANTHER" id="PTHR43861:SF1">
    <property type="entry name" value="TRANS-ACONITATE 2-METHYLTRANSFERASE"/>
    <property type="match status" value="1"/>
</dbReference>
<proteinExistence type="predicted"/>
<dbReference type="SUPFAM" id="SSF53335">
    <property type="entry name" value="S-adenosyl-L-methionine-dependent methyltransferases"/>
    <property type="match status" value="1"/>
</dbReference>
<name>A0ABP6B1H2_9ACTN</name>
<dbReference type="Pfam" id="PF13649">
    <property type="entry name" value="Methyltransf_25"/>
    <property type="match status" value="1"/>
</dbReference>
<evidence type="ECO:0000259" key="3">
    <source>
        <dbReference type="Pfam" id="PF13649"/>
    </source>
</evidence>
<evidence type="ECO:0000256" key="2">
    <source>
        <dbReference type="ARBA" id="ARBA00022679"/>
    </source>
</evidence>
<evidence type="ECO:0000313" key="5">
    <source>
        <dbReference type="Proteomes" id="UP001499978"/>
    </source>
</evidence>
<feature type="domain" description="Methyltransferase" evidence="3">
    <location>
        <begin position="30"/>
        <end position="126"/>
    </location>
</feature>
<dbReference type="InterPro" id="IPR029063">
    <property type="entry name" value="SAM-dependent_MTases_sf"/>
</dbReference>
<organism evidence="4 5">
    <name type="scientific">Pilimelia columellifera subsp. columellifera</name>
    <dbReference type="NCBI Taxonomy" id="706583"/>
    <lineage>
        <taxon>Bacteria</taxon>
        <taxon>Bacillati</taxon>
        <taxon>Actinomycetota</taxon>
        <taxon>Actinomycetes</taxon>
        <taxon>Micromonosporales</taxon>
        <taxon>Micromonosporaceae</taxon>
        <taxon>Pilimelia</taxon>
    </lineage>
</organism>
<sequence length="269" mass="29111">MLDLDADVLHEFHREMVTWVGSLTPDRPRIVDLGAGTGAGALALARHLPHAEVVAVDVSADMLQQLRHRAHATGAVDRIRTVQADLDQTWPRLGPADLVWASGSLHHLADPARSLTQAFAILRPGGAVLITEFDSFPRFLPDPAGTALEERCHTALADLRAEAGLHMSEDWGAHLREAGFTVEAERRFDIALRAPLPDAAGRYAQVCLQRMRHGLEGCLRANDLAALDALAAGAPSRDDLIVRTTRTVWVARRPETGCPGEHAAPARTS</sequence>
<dbReference type="GO" id="GO:0008168">
    <property type="term" value="F:methyltransferase activity"/>
    <property type="evidence" value="ECO:0007669"/>
    <property type="project" value="UniProtKB-KW"/>
</dbReference>
<dbReference type="Gene3D" id="3.40.50.150">
    <property type="entry name" value="Vaccinia Virus protein VP39"/>
    <property type="match status" value="1"/>
</dbReference>
<accession>A0ABP6B1H2</accession>
<evidence type="ECO:0000313" key="4">
    <source>
        <dbReference type="EMBL" id="GAA2532426.1"/>
    </source>
</evidence>